<dbReference type="AlphaFoldDB" id="A0A512AVJ1"/>
<dbReference type="Pfam" id="PF14322">
    <property type="entry name" value="SusD-like_3"/>
    <property type="match status" value="1"/>
</dbReference>
<accession>A0A512AVJ1</accession>
<comment type="similarity">
    <text evidence="2">Belongs to the SusD family.</text>
</comment>
<evidence type="ECO:0000313" key="9">
    <source>
        <dbReference type="EMBL" id="GEO03732.1"/>
    </source>
</evidence>
<proteinExistence type="inferred from homology"/>
<comment type="caution">
    <text evidence="9">The sequence shown here is derived from an EMBL/GenBank/DDBJ whole genome shotgun (WGS) entry which is preliminary data.</text>
</comment>
<dbReference type="RefSeq" id="WP_146896388.1">
    <property type="nucleotide sequence ID" value="NZ_BJYS01000007.1"/>
</dbReference>
<evidence type="ECO:0000259" key="8">
    <source>
        <dbReference type="Pfam" id="PF14322"/>
    </source>
</evidence>
<feature type="signal peptide" evidence="6">
    <location>
        <begin position="1"/>
        <end position="24"/>
    </location>
</feature>
<evidence type="ECO:0000256" key="4">
    <source>
        <dbReference type="ARBA" id="ARBA00023136"/>
    </source>
</evidence>
<dbReference type="Pfam" id="PF07980">
    <property type="entry name" value="SusD_RagB"/>
    <property type="match status" value="1"/>
</dbReference>
<evidence type="ECO:0008006" key="11">
    <source>
        <dbReference type="Google" id="ProtNLM"/>
    </source>
</evidence>
<evidence type="ECO:0000256" key="3">
    <source>
        <dbReference type="ARBA" id="ARBA00022729"/>
    </source>
</evidence>
<dbReference type="Proteomes" id="UP000321532">
    <property type="component" value="Unassembled WGS sequence"/>
</dbReference>
<feature type="domain" description="SusD-like N-terminal" evidence="8">
    <location>
        <begin position="89"/>
        <end position="246"/>
    </location>
</feature>
<evidence type="ECO:0000259" key="7">
    <source>
        <dbReference type="Pfam" id="PF07980"/>
    </source>
</evidence>
<evidence type="ECO:0000256" key="2">
    <source>
        <dbReference type="ARBA" id="ARBA00006275"/>
    </source>
</evidence>
<dbReference type="Gene3D" id="1.25.40.390">
    <property type="match status" value="1"/>
</dbReference>
<keyword evidence="4" id="KW-0472">Membrane</keyword>
<dbReference type="InterPro" id="IPR033985">
    <property type="entry name" value="SusD-like_N"/>
</dbReference>
<sequence>MNLNIKTGYKMAMPLLMLMMFGCALDTLDEKPPHLITTNTLYTSLAGFETGLNGLYGLVRQEREGSEGATLPYTSNPNALRVELAMNGTDNMCTNVADRFSIVASLWGERNSPGNVQITSNFIWLYTTVNAANTIINQAERGKNNDWTGGGGNSETNKNRVIAEAKALRAWAYRHLTYGWGDVPLNLEESLGSTIKTDWERAPVAVVRKQIISDLAFAEKHIPVEPAVRGKISRGAVQHYLSEMYLVMNKPDSALYWANQVINNPAYKIKTARYGKNANAPGVAFMDMFQDGNSNREEGNTEALWVWQFANGIGGGVNIMRRWHMSQYDLITIGGVRPLKLTVERGGRGVSRFTLTKWAIDLYEPQDERGSNFAIRKFFTLNNAAANAPWPADLLPPGYAYGDMIKMNWSQPITPTFNSRADWPYSRKFDGTDPANPSGSSSFNDQVYLRLAETYLLKAEAQLLLGSAAGAAETINVLRRRAHASEVDASKIDIDFILDERSRELVLEEHRRYTLLRTGKWLERTKLHNLNGGQFITERDKLYPIPKSVIDANLTKKMTQNPGFL</sequence>
<dbReference type="PROSITE" id="PS51257">
    <property type="entry name" value="PROKAR_LIPOPROTEIN"/>
    <property type="match status" value="1"/>
</dbReference>
<keyword evidence="10" id="KW-1185">Reference proteome</keyword>
<organism evidence="9 10">
    <name type="scientific">Adhaeribacter aerolatus</name>
    <dbReference type="NCBI Taxonomy" id="670289"/>
    <lineage>
        <taxon>Bacteria</taxon>
        <taxon>Pseudomonadati</taxon>
        <taxon>Bacteroidota</taxon>
        <taxon>Cytophagia</taxon>
        <taxon>Cytophagales</taxon>
        <taxon>Hymenobacteraceae</taxon>
        <taxon>Adhaeribacter</taxon>
    </lineage>
</organism>
<dbReference type="InterPro" id="IPR012944">
    <property type="entry name" value="SusD_RagB_dom"/>
</dbReference>
<keyword evidence="5" id="KW-0998">Cell outer membrane</keyword>
<dbReference type="OrthoDB" id="9792139at2"/>
<evidence type="ECO:0000256" key="5">
    <source>
        <dbReference type="ARBA" id="ARBA00023237"/>
    </source>
</evidence>
<feature type="domain" description="RagB/SusD" evidence="7">
    <location>
        <begin position="410"/>
        <end position="564"/>
    </location>
</feature>
<feature type="chain" id="PRO_5021706644" description="Starch-binding protein" evidence="6">
    <location>
        <begin position="25"/>
        <end position="565"/>
    </location>
</feature>
<gene>
    <name evidence="9" type="ORF">AAE02nite_13960</name>
</gene>
<dbReference type="EMBL" id="BJYS01000007">
    <property type="protein sequence ID" value="GEO03732.1"/>
    <property type="molecule type" value="Genomic_DNA"/>
</dbReference>
<dbReference type="GO" id="GO:0009279">
    <property type="term" value="C:cell outer membrane"/>
    <property type="evidence" value="ECO:0007669"/>
    <property type="project" value="UniProtKB-SubCell"/>
</dbReference>
<keyword evidence="3 6" id="KW-0732">Signal</keyword>
<evidence type="ECO:0000256" key="6">
    <source>
        <dbReference type="SAM" id="SignalP"/>
    </source>
</evidence>
<dbReference type="InterPro" id="IPR011990">
    <property type="entry name" value="TPR-like_helical_dom_sf"/>
</dbReference>
<protein>
    <recommendedName>
        <fullName evidence="11">Starch-binding protein</fullName>
    </recommendedName>
</protein>
<name>A0A512AVJ1_9BACT</name>
<dbReference type="SUPFAM" id="SSF48452">
    <property type="entry name" value="TPR-like"/>
    <property type="match status" value="1"/>
</dbReference>
<evidence type="ECO:0000313" key="10">
    <source>
        <dbReference type="Proteomes" id="UP000321532"/>
    </source>
</evidence>
<reference evidence="9 10" key="1">
    <citation type="submission" date="2019-07" db="EMBL/GenBank/DDBJ databases">
        <title>Whole genome shotgun sequence of Adhaeribacter aerolatus NBRC 106133.</title>
        <authorList>
            <person name="Hosoyama A."/>
            <person name="Uohara A."/>
            <person name="Ohji S."/>
            <person name="Ichikawa N."/>
        </authorList>
    </citation>
    <scope>NUCLEOTIDE SEQUENCE [LARGE SCALE GENOMIC DNA]</scope>
    <source>
        <strain evidence="9 10">NBRC 106133</strain>
    </source>
</reference>
<comment type="subcellular location">
    <subcellularLocation>
        <location evidence="1">Cell outer membrane</location>
    </subcellularLocation>
</comment>
<evidence type="ECO:0000256" key="1">
    <source>
        <dbReference type="ARBA" id="ARBA00004442"/>
    </source>
</evidence>